<organism evidence="2 3">
    <name type="scientific">Cronartium quercuum f. sp. fusiforme G11</name>
    <dbReference type="NCBI Taxonomy" id="708437"/>
    <lineage>
        <taxon>Eukaryota</taxon>
        <taxon>Fungi</taxon>
        <taxon>Dikarya</taxon>
        <taxon>Basidiomycota</taxon>
        <taxon>Pucciniomycotina</taxon>
        <taxon>Pucciniomycetes</taxon>
        <taxon>Pucciniales</taxon>
        <taxon>Coleosporiaceae</taxon>
        <taxon>Cronartium</taxon>
    </lineage>
</organism>
<comment type="caution">
    <text evidence="2">The sequence shown here is derived from an EMBL/GenBank/DDBJ whole genome shotgun (WGS) entry which is preliminary data.</text>
</comment>
<keyword evidence="3" id="KW-1185">Reference proteome</keyword>
<evidence type="ECO:0000313" key="3">
    <source>
        <dbReference type="Proteomes" id="UP000886653"/>
    </source>
</evidence>
<dbReference type="OrthoDB" id="1939603at2759"/>
<name>A0A9P6NI79_9BASI</name>
<dbReference type="AlphaFoldDB" id="A0A9P6NI79"/>
<feature type="compositionally biased region" description="Low complexity" evidence="1">
    <location>
        <begin position="61"/>
        <end position="74"/>
    </location>
</feature>
<evidence type="ECO:0000256" key="1">
    <source>
        <dbReference type="SAM" id="MobiDB-lite"/>
    </source>
</evidence>
<feature type="compositionally biased region" description="Polar residues" evidence="1">
    <location>
        <begin position="11"/>
        <end position="21"/>
    </location>
</feature>
<feature type="region of interest" description="Disordered" evidence="1">
    <location>
        <begin position="1"/>
        <end position="26"/>
    </location>
</feature>
<feature type="compositionally biased region" description="Polar residues" evidence="1">
    <location>
        <begin position="126"/>
        <end position="137"/>
    </location>
</feature>
<gene>
    <name evidence="2" type="ORF">CROQUDRAFT_536511</name>
</gene>
<reference evidence="2" key="1">
    <citation type="submission" date="2013-11" db="EMBL/GenBank/DDBJ databases">
        <title>Genome sequence of the fusiform rust pathogen reveals effectors for host alternation and coevolution with pine.</title>
        <authorList>
            <consortium name="DOE Joint Genome Institute"/>
            <person name="Smith K."/>
            <person name="Pendleton A."/>
            <person name="Kubisiak T."/>
            <person name="Anderson C."/>
            <person name="Salamov A."/>
            <person name="Aerts A."/>
            <person name="Riley R."/>
            <person name="Clum A."/>
            <person name="Lindquist E."/>
            <person name="Ence D."/>
            <person name="Campbell M."/>
            <person name="Kronenberg Z."/>
            <person name="Feau N."/>
            <person name="Dhillon B."/>
            <person name="Hamelin R."/>
            <person name="Burleigh J."/>
            <person name="Smith J."/>
            <person name="Yandell M."/>
            <person name="Nelson C."/>
            <person name="Grigoriev I."/>
            <person name="Davis J."/>
        </authorList>
    </citation>
    <scope>NUCLEOTIDE SEQUENCE</scope>
    <source>
        <strain evidence="2">G11</strain>
    </source>
</reference>
<dbReference type="Proteomes" id="UP000886653">
    <property type="component" value="Unassembled WGS sequence"/>
</dbReference>
<accession>A0A9P6NI79</accession>
<sequence length="214" mass="22739">MHQHEPFFSFTVPTNEPSTSENRSDDHTLLSISHKDDLAHTHTQLDHDIVTRIDQSTLTRSSPSGSLSPAALPGRPNTANQFAFNFPSASNTEVEEQTPTAPPDELSPLPTAFATVPEPARRNSRHNLTIVTSTNPKPNGRASFSGPVPPPPSNTENVNGQPESPAGYSNLDIGTHNTRPMTAPGAGWAGGNYNHGYDYTSASAGLFGNGGGFI</sequence>
<proteinExistence type="predicted"/>
<feature type="compositionally biased region" description="Polar residues" evidence="1">
    <location>
        <begin position="77"/>
        <end position="92"/>
    </location>
</feature>
<evidence type="ECO:0000313" key="2">
    <source>
        <dbReference type="EMBL" id="KAG0146082.1"/>
    </source>
</evidence>
<feature type="region of interest" description="Disordered" evidence="1">
    <location>
        <begin position="57"/>
        <end position="179"/>
    </location>
</feature>
<dbReference type="EMBL" id="MU167266">
    <property type="protein sequence ID" value="KAG0146082.1"/>
    <property type="molecule type" value="Genomic_DNA"/>
</dbReference>
<protein>
    <submittedName>
        <fullName evidence="2">Uncharacterized protein</fullName>
    </submittedName>
</protein>